<dbReference type="Proteomes" id="UP000266861">
    <property type="component" value="Unassembled WGS sequence"/>
</dbReference>
<dbReference type="Gene3D" id="4.10.1110.10">
    <property type="entry name" value="AN1-like Zinc finger"/>
    <property type="match status" value="1"/>
</dbReference>
<keyword evidence="8" id="KW-1185">Reference proteome</keyword>
<accession>A0A397JH90</accession>
<evidence type="ECO:0000313" key="8">
    <source>
        <dbReference type="Proteomes" id="UP000266861"/>
    </source>
</evidence>
<feature type="region of interest" description="Disordered" evidence="5">
    <location>
        <begin position="25"/>
        <end position="87"/>
    </location>
</feature>
<keyword evidence="1" id="KW-0479">Metal-binding</keyword>
<dbReference type="SUPFAM" id="SSF118310">
    <property type="entry name" value="AN1-like Zinc finger"/>
    <property type="match status" value="1"/>
</dbReference>
<evidence type="ECO:0000256" key="4">
    <source>
        <dbReference type="PROSITE-ProRule" id="PRU00449"/>
    </source>
</evidence>
<sequence>MTDEVESNTSQSNIVANVSNVSEIVNINNDNDNSNDNNNVQNTSTVKVKKKKKKKQKSTSSNSETTKNSKSESGKVTSGKDSSSKPDDLDEIVAHILSDAKPSTINLCSMPKCKQSLKILSYTCQYCNMTYCVKHRHPEAHSEKCVEKMKNTVKAEFKQESHLFISQERKTPGSTNKGFNVEKNKEELRKRYKEKLEKARREERGK</sequence>
<dbReference type="STRING" id="1348612.A0A397JH90"/>
<dbReference type="InterPro" id="IPR000058">
    <property type="entry name" value="Znf_AN1"/>
</dbReference>
<feature type="domain" description="AN1-type" evidence="6">
    <location>
        <begin position="102"/>
        <end position="151"/>
    </location>
</feature>
<evidence type="ECO:0000256" key="5">
    <source>
        <dbReference type="SAM" id="MobiDB-lite"/>
    </source>
</evidence>
<feature type="compositionally biased region" description="Basic residues" evidence="5">
    <location>
        <begin position="47"/>
        <end position="57"/>
    </location>
</feature>
<keyword evidence="3" id="KW-0862">Zinc</keyword>
<organism evidence="7 8">
    <name type="scientific">Diversispora epigaea</name>
    <dbReference type="NCBI Taxonomy" id="1348612"/>
    <lineage>
        <taxon>Eukaryota</taxon>
        <taxon>Fungi</taxon>
        <taxon>Fungi incertae sedis</taxon>
        <taxon>Mucoromycota</taxon>
        <taxon>Glomeromycotina</taxon>
        <taxon>Glomeromycetes</taxon>
        <taxon>Diversisporales</taxon>
        <taxon>Diversisporaceae</taxon>
        <taxon>Diversispora</taxon>
    </lineage>
</organism>
<dbReference type="AlphaFoldDB" id="A0A397JH90"/>
<comment type="caution">
    <text evidence="7">The sequence shown here is derived from an EMBL/GenBank/DDBJ whole genome shotgun (WGS) entry which is preliminary data.</text>
</comment>
<evidence type="ECO:0000256" key="2">
    <source>
        <dbReference type="ARBA" id="ARBA00022771"/>
    </source>
</evidence>
<dbReference type="OrthoDB" id="431929at2759"/>
<keyword evidence="2 4" id="KW-0863">Zinc-finger</keyword>
<evidence type="ECO:0000256" key="3">
    <source>
        <dbReference type="ARBA" id="ARBA00022833"/>
    </source>
</evidence>
<protein>
    <recommendedName>
        <fullName evidence="6">AN1-type domain-containing protein</fullName>
    </recommendedName>
</protein>
<feature type="region of interest" description="Disordered" evidence="5">
    <location>
        <begin position="167"/>
        <end position="206"/>
    </location>
</feature>
<dbReference type="SMART" id="SM00154">
    <property type="entry name" value="ZnF_AN1"/>
    <property type="match status" value="1"/>
</dbReference>
<evidence type="ECO:0000259" key="6">
    <source>
        <dbReference type="PROSITE" id="PS51039"/>
    </source>
</evidence>
<dbReference type="InterPro" id="IPR035896">
    <property type="entry name" value="AN1-like_Znf"/>
</dbReference>
<name>A0A397JH90_9GLOM</name>
<evidence type="ECO:0000313" key="7">
    <source>
        <dbReference type="EMBL" id="RHZ86562.1"/>
    </source>
</evidence>
<dbReference type="EMBL" id="PQFF01000046">
    <property type="protein sequence ID" value="RHZ86562.1"/>
    <property type="molecule type" value="Genomic_DNA"/>
</dbReference>
<proteinExistence type="predicted"/>
<gene>
    <name evidence="7" type="ORF">Glove_49g22</name>
</gene>
<feature type="compositionally biased region" description="Low complexity" evidence="5">
    <location>
        <begin position="25"/>
        <end position="46"/>
    </location>
</feature>
<evidence type="ECO:0000256" key="1">
    <source>
        <dbReference type="ARBA" id="ARBA00022723"/>
    </source>
</evidence>
<dbReference type="Pfam" id="PF01428">
    <property type="entry name" value="zf-AN1"/>
    <property type="match status" value="1"/>
</dbReference>
<reference evidence="7 8" key="1">
    <citation type="submission" date="2018-08" db="EMBL/GenBank/DDBJ databases">
        <title>Genome and evolution of the arbuscular mycorrhizal fungus Diversispora epigaea (formerly Glomus versiforme) and its bacterial endosymbionts.</title>
        <authorList>
            <person name="Sun X."/>
            <person name="Fei Z."/>
            <person name="Harrison M."/>
        </authorList>
    </citation>
    <scope>NUCLEOTIDE SEQUENCE [LARGE SCALE GENOMIC DNA]</scope>
    <source>
        <strain evidence="7 8">IT104</strain>
    </source>
</reference>
<dbReference type="PROSITE" id="PS51039">
    <property type="entry name" value="ZF_AN1"/>
    <property type="match status" value="1"/>
</dbReference>
<feature type="compositionally biased region" description="Basic and acidic residues" evidence="5">
    <location>
        <begin position="180"/>
        <end position="206"/>
    </location>
</feature>
<dbReference type="GO" id="GO:0008270">
    <property type="term" value="F:zinc ion binding"/>
    <property type="evidence" value="ECO:0007669"/>
    <property type="project" value="UniProtKB-KW"/>
</dbReference>